<keyword evidence="7 9" id="KW-0472">Membrane</keyword>
<dbReference type="Pfam" id="PF04290">
    <property type="entry name" value="DctQ"/>
    <property type="match status" value="1"/>
</dbReference>
<keyword evidence="4" id="KW-0997">Cell inner membrane</keyword>
<dbReference type="PANTHER" id="PTHR35011:SF2">
    <property type="entry name" value="2,3-DIKETO-L-GULONATE TRAP TRANSPORTER SMALL PERMEASE PROTEIN YIAM"/>
    <property type="match status" value="1"/>
</dbReference>
<evidence type="ECO:0000256" key="2">
    <source>
        <dbReference type="ARBA" id="ARBA00022448"/>
    </source>
</evidence>
<keyword evidence="3" id="KW-1003">Cell membrane</keyword>
<sequence>MELFDKIKNVVDKTVEILCVLMLAVMTVLVTYQVITRYVFNNPSTFSETLAQYLFVWLVMFGSALVFGSKDHLEISTIKEKLGPKSRAVVEIVINIFLLVFSIVVCVFGGYLGMSRQMATMDAALGIPTGIIYSSIPICGVIMAFYAVYNSFSDYRKYKKLKMGENI</sequence>
<evidence type="ECO:0000256" key="3">
    <source>
        <dbReference type="ARBA" id="ARBA00022475"/>
    </source>
</evidence>
<evidence type="ECO:0000256" key="1">
    <source>
        <dbReference type="ARBA" id="ARBA00004429"/>
    </source>
</evidence>
<feature type="transmembrane region" description="Helical" evidence="9">
    <location>
        <begin position="15"/>
        <end position="35"/>
    </location>
</feature>
<dbReference type="EMBL" id="CP118868">
    <property type="protein sequence ID" value="WEG35771.1"/>
    <property type="molecule type" value="Genomic_DNA"/>
</dbReference>
<feature type="transmembrane region" description="Helical" evidence="9">
    <location>
        <begin position="50"/>
        <end position="67"/>
    </location>
</feature>
<comment type="subcellular location">
    <subcellularLocation>
        <location evidence="1">Cell inner membrane</location>
        <topology evidence="1">Multi-pass membrane protein</topology>
    </subcellularLocation>
</comment>
<comment type="similarity">
    <text evidence="8">Belongs to the TRAP transporter small permease family.</text>
</comment>
<reference evidence="11 12" key="1">
    <citation type="submission" date="2023-02" db="EMBL/GenBank/DDBJ databases">
        <title>Novel Oscillospiraceae bacterial genomes.</title>
        <authorList>
            <person name="Srinivasan S."/>
            <person name="Austin M.N."/>
            <person name="Fiedler T.L."/>
            <person name="Strenk S.M."/>
            <person name="Agnew K.J."/>
            <person name="Nagana Gowda G.A."/>
            <person name="Raftery D."/>
            <person name="Beamer M.A."/>
            <person name="Achilles S.L."/>
            <person name="Wiesenfeld H.C."/>
            <person name="Fredricks D.N."/>
            <person name="Hillier S.L."/>
        </authorList>
    </citation>
    <scope>NUCLEOTIDE SEQUENCE [LARGE SCALE GENOMIC DNA]</scope>
    <source>
        <strain evidence="11 12">CHIC02 1186E3-8</strain>
    </source>
</reference>
<evidence type="ECO:0000256" key="5">
    <source>
        <dbReference type="ARBA" id="ARBA00022692"/>
    </source>
</evidence>
<keyword evidence="6 9" id="KW-1133">Transmembrane helix</keyword>
<protein>
    <submittedName>
        <fullName evidence="11">TRAP transporter small permease</fullName>
    </submittedName>
</protein>
<evidence type="ECO:0000256" key="6">
    <source>
        <dbReference type="ARBA" id="ARBA00022989"/>
    </source>
</evidence>
<keyword evidence="5 9" id="KW-0812">Transmembrane</keyword>
<evidence type="ECO:0000256" key="4">
    <source>
        <dbReference type="ARBA" id="ARBA00022519"/>
    </source>
</evidence>
<organism evidence="11 12">
    <name type="scientific">Amygdalobacter indicium</name>
    <dbReference type="NCBI Taxonomy" id="3029272"/>
    <lineage>
        <taxon>Bacteria</taxon>
        <taxon>Bacillati</taxon>
        <taxon>Bacillota</taxon>
        <taxon>Clostridia</taxon>
        <taxon>Eubacteriales</taxon>
        <taxon>Oscillospiraceae</taxon>
        <taxon>Amygdalobacter</taxon>
    </lineage>
</organism>
<feature type="transmembrane region" description="Helical" evidence="9">
    <location>
        <begin position="131"/>
        <end position="152"/>
    </location>
</feature>
<keyword evidence="2" id="KW-0813">Transport</keyword>
<dbReference type="InterPro" id="IPR007387">
    <property type="entry name" value="TRAP_DctQ"/>
</dbReference>
<dbReference type="PANTHER" id="PTHR35011">
    <property type="entry name" value="2,3-DIKETO-L-GULONATE TRAP TRANSPORTER SMALL PERMEASE PROTEIN YIAM"/>
    <property type="match status" value="1"/>
</dbReference>
<evidence type="ECO:0000259" key="10">
    <source>
        <dbReference type="Pfam" id="PF04290"/>
    </source>
</evidence>
<dbReference type="Proteomes" id="UP001220478">
    <property type="component" value="Chromosome"/>
</dbReference>
<feature type="domain" description="Tripartite ATP-independent periplasmic transporters DctQ component" evidence="10">
    <location>
        <begin position="26"/>
        <end position="156"/>
    </location>
</feature>
<dbReference type="RefSeq" id="WP_315571878.1">
    <property type="nucleotide sequence ID" value="NZ_CP118868.1"/>
</dbReference>
<gene>
    <name evidence="11" type="ORF">PYS61_01000</name>
</gene>
<evidence type="ECO:0000256" key="8">
    <source>
        <dbReference type="ARBA" id="ARBA00038436"/>
    </source>
</evidence>
<evidence type="ECO:0000256" key="9">
    <source>
        <dbReference type="SAM" id="Phobius"/>
    </source>
</evidence>
<evidence type="ECO:0000256" key="7">
    <source>
        <dbReference type="ARBA" id="ARBA00023136"/>
    </source>
</evidence>
<dbReference type="InterPro" id="IPR055348">
    <property type="entry name" value="DctQ"/>
</dbReference>
<feature type="transmembrane region" description="Helical" evidence="9">
    <location>
        <begin position="88"/>
        <end position="111"/>
    </location>
</feature>
<name>A0ABY8C4Z8_9FIRM</name>
<keyword evidence="12" id="KW-1185">Reference proteome</keyword>
<accession>A0ABY8C4Z8</accession>
<proteinExistence type="inferred from homology"/>
<evidence type="ECO:0000313" key="11">
    <source>
        <dbReference type="EMBL" id="WEG35771.1"/>
    </source>
</evidence>
<evidence type="ECO:0000313" key="12">
    <source>
        <dbReference type="Proteomes" id="UP001220478"/>
    </source>
</evidence>